<keyword evidence="1" id="KW-0229">DNA integration</keyword>
<keyword evidence="8" id="KW-1185">Reference proteome</keyword>
<evidence type="ECO:0000256" key="4">
    <source>
        <dbReference type="PROSITE-ProRule" id="PRU01248"/>
    </source>
</evidence>
<gene>
    <name evidence="7" type="ORF">D1012_12300</name>
</gene>
<keyword evidence="3" id="KW-0233">DNA recombination</keyword>
<name>A0A411Z1I8_9RHOB</name>
<dbReference type="PROSITE" id="PS51900">
    <property type="entry name" value="CB"/>
    <property type="match status" value="1"/>
</dbReference>
<dbReference type="InterPro" id="IPR013762">
    <property type="entry name" value="Integrase-like_cat_sf"/>
</dbReference>
<reference evidence="7 8" key="1">
    <citation type="submission" date="2018-08" db="EMBL/GenBank/DDBJ databases">
        <title>Flavobacterium tibetense sp. nov., isolated from a wetland YonghuCo on Tibetan Plateau.</title>
        <authorList>
            <person name="Phurbu D."/>
            <person name="Lu H."/>
            <person name="Xing P."/>
        </authorList>
    </citation>
    <scope>NUCLEOTIDE SEQUENCE [LARGE SCALE GENOMIC DNA]</scope>
    <source>
        <strain evidence="7 8">DJC</strain>
    </source>
</reference>
<keyword evidence="2 4" id="KW-0238">DNA-binding</keyword>
<evidence type="ECO:0000256" key="2">
    <source>
        <dbReference type="ARBA" id="ARBA00023125"/>
    </source>
</evidence>
<dbReference type="GO" id="GO:0006310">
    <property type="term" value="P:DNA recombination"/>
    <property type="evidence" value="ECO:0007669"/>
    <property type="project" value="UniProtKB-KW"/>
</dbReference>
<dbReference type="Proteomes" id="UP000284547">
    <property type="component" value="Unassembled WGS sequence"/>
</dbReference>
<dbReference type="GO" id="GO:0003677">
    <property type="term" value="F:DNA binding"/>
    <property type="evidence" value="ECO:0007669"/>
    <property type="project" value="UniProtKB-UniRule"/>
</dbReference>
<dbReference type="SUPFAM" id="SSF56349">
    <property type="entry name" value="DNA breaking-rejoining enzymes"/>
    <property type="match status" value="1"/>
</dbReference>
<evidence type="ECO:0000313" key="7">
    <source>
        <dbReference type="EMBL" id="RGP36925.1"/>
    </source>
</evidence>
<accession>A0A411Z1I8</accession>
<dbReference type="InterPro" id="IPR044068">
    <property type="entry name" value="CB"/>
</dbReference>
<dbReference type="GO" id="GO:0015074">
    <property type="term" value="P:DNA integration"/>
    <property type="evidence" value="ECO:0007669"/>
    <property type="project" value="UniProtKB-KW"/>
</dbReference>
<comment type="caution">
    <text evidence="7">The sequence shown here is derived from an EMBL/GenBank/DDBJ whole genome shotgun (WGS) entry which is preliminary data.</text>
</comment>
<evidence type="ECO:0000256" key="1">
    <source>
        <dbReference type="ARBA" id="ARBA00022908"/>
    </source>
</evidence>
<proteinExistence type="predicted"/>
<dbReference type="Pfam" id="PF02899">
    <property type="entry name" value="Phage_int_SAM_1"/>
    <property type="match status" value="1"/>
</dbReference>
<dbReference type="InterPro" id="IPR046668">
    <property type="entry name" value="DUF6538"/>
</dbReference>
<organism evidence="7 8">
    <name type="scientific">Pseudotabrizicola alkalilacus</name>
    <dbReference type="NCBI Taxonomy" id="2305252"/>
    <lineage>
        <taxon>Bacteria</taxon>
        <taxon>Pseudomonadati</taxon>
        <taxon>Pseudomonadota</taxon>
        <taxon>Alphaproteobacteria</taxon>
        <taxon>Rhodobacterales</taxon>
        <taxon>Paracoccaceae</taxon>
        <taxon>Pseudotabrizicola</taxon>
    </lineage>
</organism>
<dbReference type="EMBL" id="QWEY01000006">
    <property type="protein sequence ID" value="RGP36925.1"/>
    <property type="molecule type" value="Genomic_DNA"/>
</dbReference>
<sequence>MLYFLLRKVDFWVTFWVTLGNILGCEAPSMNDTRQPRQYLHKEPDGYWRYIRRVPKELQTSIGKTIWRASLGKDKVLARSRAKELEREHDAMIAALRNPGTAQDSRMYLVRQRSMARMAELEAQGAPDGRDDQGDFDNGGAPYPDALPADTGTLESVRADLWRRVPAILEHSEDDTPEFRTRRLAAVSALAFGDQSRAKVPALPSIIPPVGKVAGMQHTAHKAMLDEVLEELDPTPDDTPAELRLSGVLDRYLTLKNRRGNTETSYRRKVNSFLTYMQGKDLALDKYTAADMRAYRVHLQQTLKPESVRQYFAALKTLWAWAPKDTDEYADLTFPRVDMPERATTVEDDRWQAFTDDQIKDVWKLLNAAWGPDAKSRLMPSRRAAFLMCFRVMLWTGLRPVECWHLDTDSIKGDTIHIKHTKTTGRILPLSKHLADLPGFLQAGGFAAELQSGIGRVYNDQVQTEPTSPASMQGTMRDAFREIIHAGGIKHPKLVMYSAKDTLIRKLQELDVSDDLMRGIIGHSTGQKALRNYKTPFGQSKEGLAKMRAALDAVVYW</sequence>
<evidence type="ECO:0000259" key="6">
    <source>
        <dbReference type="PROSITE" id="PS51900"/>
    </source>
</evidence>
<feature type="region of interest" description="Disordered" evidence="5">
    <location>
        <begin position="120"/>
        <end position="150"/>
    </location>
</feature>
<dbReference type="Pfam" id="PF20172">
    <property type="entry name" value="DUF6538"/>
    <property type="match status" value="1"/>
</dbReference>
<evidence type="ECO:0000313" key="8">
    <source>
        <dbReference type="Proteomes" id="UP000284547"/>
    </source>
</evidence>
<dbReference type="Gene3D" id="1.10.443.10">
    <property type="entry name" value="Intergrase catalytic core"/>
    <property type="match status" value="1"/>
</dbReference>
<dbReference type="InterPro" id="IPR010998">
    <property type="entry name" value="Integrase_recombinase_N"/>
</dbReference>
<dbReference type="Gene3D" id="1.10.150.130">
    <property type="match status" value="1"/>
</dbReference>
<dbReference type="InterPro" id="IPR004107">
    <property type="entry name" value="Integrase_SAM-like_N"/>
</dbReference>
<dbReference type="AlphaFoldDB" id="A0A411Z1I8"/>
<dbReference type="InterPro" id="IPR011010">
    <property type="entry name" value="DNA_brk_join_enz"/>
</dbReference>
<evidence type="ECO:0000256" key="3">
    <source>
        <dbReference type="ARBA" id="ARBA00023172"/>
    </source>
</evidence>
<protein>
    <recommendedName>
        <fullName evidence="6">Core-binding (CB) domain-containing protein</fullName>
    </recommendedName>
</protein>
<feature type="domain" description="Core-binding (CB)" evidence="6">
    <location>
        <begin position="243"/>
        <end position="323"/>
    </location>
</feature>
<evidence type="ECO:0000256" key="5">
    <source>
        <dbReference type="SAM" id="MobiDB-lite"/>
    </source>
</evidence>